<feature type="domain" description="N-acetyltransferase" evidence="2">
    <location>
        <begin position="24"/>
        <end position="159"/>
    </location>
</feature>
<feature type="region of interest" description="Disordered" evidence="1">
    <location>
        <begin position="1"/>
        <end position="23"/>
    </location>
</feature>
<evidence type="ECO:0000256" key="1">
    <source>
        <dbReference type="SAM" id="MobiDB-lite"/>
    </source>
</evidence>
<reference evidence="3" key="2">
    <citation type="submission" date="2020-09" db="EMBL/GenBank/DDBJ databases">
        <authorList>
            <person name="Sun Q."/>
            <person name="Ohkuma M."/>
        </authorList>
    </citation>
    <scope>NUCLEOTIDE SEQUENCE</scope>
    <source>
        <strain evidence="3">JCM 3172</strain>
    </source>
</reference>
<evidence type="ECO:0000259" key="2">
    <source>
        <dbReference type="PROSITE" id="PS51186"/>
    </source>
</evidence>
<dbReference type="AlphaFoldDB" id="A0A918GXQ8"/>
<dbReference type="Pfam" id="PF00583">
    <property type="entry name" value="Acetyltransf_1"/>
    <property type="match status" value="1"/>
</dbReference>
<evidence type="ECO:0000313" key="3">
    <source>
        <dbReference type="EMBL" id="GGT20546.1"/>
    </source>
</evidence>
<keyword evidence="4" id="KW-1185">Reference proteome</keyword>
<dbReference type="InterPro" id="IPR016181">
    <property type="entry name" value="Acyl_CoA_acyltransferase"/>
</dbReference>
<name>A0A918GXQ8_9ACTN</name>
<reference evidence="3" key="1">
    <citation type="journal article" date="2014" name="Int. J. Syst. Evol. Microbiol.">
        <title>Complete genome sequence of Corynebacterium casei LMG S-19264T (=DSM 44701T), isolated from a smear-ripened cheese.</title>
        <authorList>
            <consortium name="US DOE Joint Genome Institute (JGI-PGF)"/>
            <person name="Walter F."/>
            <person name="Albersmeier A."/>
            <person name="Kalinowski J."/>
            <person name="Ruckert C."/>
        </authorList>
    </citation>
    <scope>NUCLEOTIDE SEQUENCE</scope>
    <source>
        <strain evidence="3">JCM 3172</strain>
    </source>
</reference>
<sequence length="258" mass="27331">MTSVAGDGLTSVGADGPAVGDGGLTVGGADKELSARLDKELTAFNNAATGFDDEAELSVRATDPSTGELIGGLTGWTWGGLGGVDMLWVREDHRTGGWGSRLMRAAEDEARRRGCTRMVVSSFSFQAPPFYRRLGYVETGRTEGIPGGNVDVHFHKSLEPADPAAPAAVQLAVLLDVPPAAAEAARAYEDRVLALLPRHGGRLERRLRTGDGLSEVHLLRFPSRKALAAFRADPERAELAAGVEVTVRVLEVTDVYGP</sequence>
<dbReference type="RefSeq" id="WP_019887970.1">
    <property type="nucleotide sequence ID" value="NZ_BMQQ01000003.1"/>
</dbReference>
<protein>
    <recommendedName>
        <fullName evidence="2">N-acetyltransferase domain-containing protein</fullName>
    </recommendedName>
</protein>
<proteinExistence type="predicted"/>
<dbReference type="EMBL" id="BMQQ01000003">
    <property type="protein sequence ID" value="GGT20546.1"/>
    <property type="molecule type" value="Genomic_DNA"/>
</dbReference>
<dbReference type="PROSITE" id="PS51186">
    <property type="entry name" value="GNAT"/>
    <property type="match status" value="1"/>
</dbReference>
<dbReference type="InterPro" id="IPR000182">
    <property type="entry name" value="GNAT_dom"/>
</dbReference>
<accession>A0A918GXQ8</accession>
<organism evidence="3 4">
    <name type="scientific">Streptomyces purpureus</name>
    <dbReference type="NCBI Taxonomy" id="1951"/>
    <lineage>
        <taxon>Bacteria</taxon>
        <taxon>Bacillati</taxon>
        <taxon>Actinomycetota</taxon>
        <taxon>Actinomycetes</taxon>
        <taxon>Kitasatosporales</taxon>
        <taxon>Streptomycetaceae</taxon>
        <taxon>Streptomyces</taxon>
    </lineage>
</organism>
<dbReference type="CDD" id="cd04301">
    <property type="entry name" value="NAT_SF"/>
    <property type="match status" value="1"/>
</dbReference>
<evidence type="ECO:0000313" key="4">
    <source>
        <dbReference type="Proteomes" id="UP000619486"/>
    </source>
</evidence>
<dbReference type="Proteomes" id="UP000619486">
    <property type="component" value="Unassembled WGS sequence"/>
</dbReference>
<dbReference type="Gene3D" id="3.40.630.30">
    <property type="match status" value="1"/>
</dbReference>
<dbReference type="GO" id="GO:0016747">
    <property type="term" value="F:acyltransferase activity, transferring groups other than amino-acyl groups"/>
    <property type="evidence" value="ECO:0007669"/>
    <property type="project" value="InterPro"/>
</dbReference>
<gene>
    <name evidence="3" type="ORF">GCM10014713_11710</name>
</gene>
<comment type="caution">
    <text evidence="3">The sequence shown here is derived from an EMBL/GenBank/DDBJ whole genome shotgun (WGS) entry which is preliminary data.</text>
</comment>
<dbReference type="SUPFAM" id="SSF55729">
    <property type="entry name" value="Acyl-CoA N-acyltransferases (Nat)"/>
    <property type="match status" value="1"/>
</dbReference>